<dbReference type="Proteomes" id="UP000198034">
    <property type="component" value="Unassembled WGS sequence"/>
</dbReference>
<proteinExistence type="predicted"/>
<dbReference type="EMBL" id="MTCY01000091">
    <property type="protein sequence ID" value="OWP74161.1"/>
    <property type="molecule type" value="Genomic_DNA"/>
</dbReference>
<accession>A0A246G759</accession>
<name>A0A246G759_9FLAO</name>
<evidence type="ECO:0000313" key="2">
    <source>
        <dbReference type="Proteomes" id="UP000198034"/>
    </source>
</evidence>
<dbReference type="Gene3D" id="6.10.140.2190">
    <property type="match status" value="2"/>
</dbReference>
<sequence>TNDAVLVKGSDNVVKKVSKTALFATIPPVVGDFINDGATTIAPSQNAVFDALAIKANDGSVVHKDGYEIITGNKRFAGMTIADGGLFVKQNDNSAYSVIDAQSGKINFFNNSGVNFIGEFADTGVKFGSINKSAKIDVSGLTADRNYVLPNKSGTIALSDETVNVSGNQNISGTKTFTGSVYSNNQINSPNGYKFYDFSNEVDMEFKGYDNGFSFMYGGEAALSFSSNEGFGIRNHAGQSFCLDTSSATTNKIQKFINSSGSIPVIRDTAPTSSSANGVKGEMYVDANYVYYCYAPNSWRRVAGTTF</sequence>
<feature type="non-terminal residue" evidence="1">
    <location>
        <position position="1"/>
    </location>
</feature>
<evidence type="ECO:0000313" key="1">
    <source>
        <dbReference type="EMBL" id="OWP74161.1"/>
    </source>
</evidence>
<protein>
    <submittedName>
        <fullName evidence="1">Uncharacterized protein</fullName>
    </submittedName>
</protein>
<reference evidence="1 2" key="1">
    <citation type="journal article" date="2017" name="Infect. Genet. Evol.">
        <title>Comparative genome analysis of fish pathogen Flavobacterium columnare reveals extensive sequence diversity within the species.</title>
        <authorList>
            <person name="Kayansamruaj P."/>
            <person name="Dong H.T."/>
            <person name="Hirono I."/>
            <person name="Kondo H."/>
            <person name="Senapin S."/>
            <person name="Rodkhum C."/>
        </authorList>
    </citation>
    <scope>NUCLEOTIDE SEQUENCE [LARGE SCALE GENOMIC DNA]</scope>
    <source>
        <strain evidence="1 2">1214</strain>
    </source>
</reference>
<organism evidence="1 2">
    <name type="scientific">Flavobacterium columnare</name>
    <dbReference type="NCBI Taxonomy" id="996"/>
    <lineage>
        <taxon>Bacteria</taxon>
        <taxon>Pseudomonadati</taxon>
        <taxon>Bacteroidota</taxon>
        <taxon>Flavobacteriia</taxon>
        <taxon>Flavobacteriales</taxon>
        <taxon>Flavobacteriaceae</taxon>
        <taxon>Flavobacterium</taxon>
    </lineage>
</organism>
<dbReference type="AlphaFoldDB" id="A0A246G759"/>
<comment type="caution">
    <text evidence="1">The sequence shown here is derived from an EMBL/GenBank/DDBJ whole genome shotgun (WGS) entry which is preliminary data.</text>
</comment>
<gene>
    <name evidence="1" type="ORF">BWK62_14910</name>
</gene>